<keyword evidence="1" id="KW-0732">Signal</keyword>
<sequence>MKTIKFKTNILKYGLILSALVSASSCSVDESRNINDEYGQTPEQLLQDLSIVKGPLVNLMSNIVIVTPEWQYQLQQNLMGDVYSGYMTPPTPFAGDSNNTHYNLIDGWNQFPWTIAYQGVMANAWKVEGRATDLKLPQYVGLAKILKVAGMHRISDIYGPIIYTHLNENPGFDKFDSQKDAYYAFFADLDAGITTLKDAKAKGLKVDPSGDITSFGGDLDKWIKFANSLRLRLAIRISNIDPAKAKTEAEKAIADNGGLLSSNADDLMVLKPHPVGVIANSWGDTRMGASMESILNGYQDPRTGKYFQKSAINGNYAGIRQGIDIANNGGKDAYAKFSTLTTSITEKIQIMTSAEVQFLLAEASLKGWNTNGATAENAYNKGIQLSFQQYGLDATAYIANSTNLPTDYTDPNNAANNTAAVSKVNIAWNNGDTNAVKLEKIITQKWIAIFPDGQEAWSEFRRTGYPKLFPVKLNKSGGTISTDKFIKRINFPASEKAANSANVAAAVGLLGGPDNGGTNLWWDTNK</sequence>
<dbReference type="Proteomes" id="UP000620064">
    <property type="component" value="Unassembled WGS sequence"/>
</dbReference>
<evidence type="ECO:0008006" key="4">
    <source>
        <dbReference type="Google" id="ProtNLM"/>
    </source>
</evidence>
<dbReference type="RefSeq" id="WP_188616845.1">
    <property type="nucleotide sequence ID" value="NZ_BMLV01000002.1"/>
</dbReference>
<dbReference type="Pfam" id="PF12741">
    <property type="entry name" value="SusD-like"/>
    <property type="match status" value="1"/>
</dbReference>
<organism evidence="2 3">
    <name type="scientific">Cloacibacterium rupense</name>
    <dbReference type="NCBI Taxonomy" id="517423"/>
    <lineage>
        <taxon>Bacteria</taxon>
        <taxon>Pseudomonadati</taxon>
        <taxon>Bacteroidota</taxon>
        <taxon>Flavobacteriia</taxon>
        <taxon>Flavobacteriales</taxon>
        <taxon>Weeksellaceae</taxon>
    </lineage>
</organism>
<dbReference type="InterPro" id="IPR011990">
    <property type="entry name" value="TPR-like_helical_dom_sf"/>
</dbReference>
<dbReference type="SUPFAM" id="SSF48452">
    <property type="entry name" value="TPR-like"/>
    <property type="match status" value="1"/>
</dbReference>
<feature type="signal peptide" evidence="1">
    <location>
        <begin position="1"/>
        <end position="23"/>
    </location>
</feature>
<evidence type="ECO:0000313" key="2">
    <source>
        <dbReference type="EMBL" id="GGP02756.1"/>
    </source>
</evidence>
<proteinExistence type="predicted"/>
<evidence type="ECO:0000256" key="1">
    <source>
        <dbReference type="SAM" id="SignalP"/>
    </source>
</evidence>
<accession>A0ABQ2NI01</accession>
<keyword evidence="3" id="KW-1185">Reference proteome</keyword>
<evidence type="ECO:0000313" key="3">
    <source>
        <dbReference type="Proteomes" id="UP000620064"/>
    </source>
</evidence>
<dbReference type="EMBL" id="BMLV01000002">
    <property type="protein sequence ID" value="GGP02756.1"/>
    <property type="molecule type" value="Genomic_DNA"/>
</dbReference>
<protein>
    <recommendedName>
        <fullName evidence="4">Susd and RagB outer membrane lipoprotein</fullName>
    </recommendedName>
</protein>
<comment type="caution">
    <text evidence="2">The sequence shown here is derived from an EMBL/GenBank/DDBJ whole genome shotgun (WGS) entry which is preliminary data.</text>
</comment>
<dbReference type="PROSITE" id="PS51257">
    <property type="entry name" value="PROKAR_LIPOPROTEIN"/>
    <property type="match status" value="1"/>
</dbReference>
<dbReference type="Gene3D" id="1.25.40.390">
    <property type="match status" value="1"/>
</dbReference>
<gene>
    <name evidence="2" type="ORF">GCM10010992_08430</name>
</gene>
<feature type="chain" id="PRO_5045435515" description="Susd and RagB outer membrane lipoprotein" evidence="1">
    <location>
        <begin position="24"/>
        <end position="526"/>
    </location>
</feature>
<dbReference type="InterPro" id="IPR024302">
    <property type="entry name" value="SusD-like"/>
</dbReference>
<reference evidence="3" key="1">
    <citation type="journal article" date="2019" name="Int. J. Syst. Evol. Microbiol.">
        <title>The Global Catalogue of Microorganisms (GCM) 10K type strain sequencing project: providing services to taxonomists for standard genome sequencing and annotation.</title>
        <authorList>
            <consortium name="The Broad Institute Genomics Platform"/>
            <consortium name="The Broad Institute Genome Sequencing Center for Infectious Disease"/>
            <person name="Wu L."/>
            <person name="Ma J."/>
        </authorList>
    </citation>
    <scope>NUCLEOTIDE SEQUENCE [LARGE SCALE GENOMIC DNA]</scope>
    <source>
        <strain evidence="3">CGMCC 1.7656</strain>
    </source>
</reference>
<name>A0ABQ2NI01_9FLAO</name>